<dbReference type="Proteomes" id="UP000297149">
    <property type="component" value="Chromosome"/>
</dbReference>
<keyword evidence="1" id="KW-0805">Transcription regulation</keyword>
<evidence type="ECO:0000313" key="5">
    <source>
        <dbReference type="EMBL" id="QCD41279.1"/>
    </source>
</evidence>
<dbReference type="SUPFAM" id="SSF46785">
    <property type="entry name" value="Winged helix' DNA-binding domain"/>
    <property type="match status" value="1"/>
</dbReference>
<evidence type="ECO:0000256" key="2">
    <source>
        <dbReference type="ARBA" id="ARBA00023125"/>
    </source>
</evidence>
<dbReference type="PROSITE" id="PS51118">
    <property type="entry name" value="HTH_HXLR"/>
    <property type="match status" value="1"/>
</dbReference>
<keyword evidence="2" id="KW-0238">DNA-binding</keyword>
<dbReference type="KEGG" id="ddb:E7747_02520"/>
<reference evidence="6" key="1">
    <citation type="submission" date="2019-02" db="EMBL/GenBank/DDBJ databases">
        <title>Isolation and identification of novel species under the genus Muribaculum.</title>
        <authorList>
            <person name="Miyake S."/>
            <person name="Ding Y."/>
            <person name="Low A."/>
            <person name="Soh M."/>
            <person name="Seedorf H."/>
        </authorList>
    </citation>
    <scope>NUCLEOTIDE SEQUENCE [LARGE SCALE GENOMIC DNA]</scope>
    <source>
        <strain evidence="6">H5</strain>
    </source>
</reference>
<dbReference type="GO" id="GO:0003677">
    <property type="term" value="F:DNA binding"/>
    <property type="evidence" value="ECO:0007669"/>
    <property type="project" value="UniProtKB-KW"/>
</dbReference>
<gene>
    <name evidence="5" type="ORF">E7747_02520</name>
</gene>
<dbReference type="InterPro" id="IPR002577">
    <property type="entry name" value="HTH_HxlR"/>
</dbReference>
<dbReference type="PANTHER" id="PTHR33204">
    <property type="entry name" value="TRANSCRIPTIONAL REGULATOR, MARR FAMILY"/>
    <property type="match status" value="1"/>
</dbReference>
<dbReference type="Pfam" id="PF01638">
    <property type="entry name" value="HxlR"/>
    <property type="match status" value="1"/>
</dbReference>
<keyword evidence="3" id="KW-0804">Transcription</keyword>
<dbReference type="Gene3D" id="1.10.10.10">
    <property type="entry name" value="Winged helix-like DNA-binding domain superfamily/Winged helix DNA-binding domain"/>
    <property type="match status" value="1"/>
</dbReference>
<sequence>MKEEDNATKYPIAICPIRNVVARFGDKWSLLVLLVIEGEGTVRFNELRRIIPDISTRVLSSTLKTLEADGLINRKVYAQVPPKVEYTLTETGKSLIPIINQLTQWAQTNMENVIRHREDYASAQG</sequence>
<dbReference type="AlphaFoldDB" id="A0A4P7W0B1"/>
<dbReference type="InterPro" id="IPR036390">
    <property type="entry name" value="WH_DNA-bd_sf"/>
</dbReference>
<dbReference type="EMBL" id="CP039396">
    <property type="protein sequence ID" value="QCD41279.1"/>
    <property type="molecule type" value="Genomic_DNA"/>
</dbReference>
<evidence type="ECO:0000259" key="4">
    <source>
        <dbReference type="PROSITE" id="PS51118"/>
    </source>
</evidence>
<accession>A0A4P7W0B1</accession>
<keyword evidence="6" id="KW-1185">Reference proteome</keyword>
<dbReference type="RefSeq" id="WP_123615712.1">
    <property type="nucleotide sequence ID" value="NZ_CAXHQF010000074.1"/>
</dbReference>
<dbReference type="InterPro" id="IPR036388">
    <property type="entry name" value="WH-like_DNA-bd_sf"/>
</dbReference>
<evidence type="ECO:0000256" key="3">
    <source>
        <dbReference type="ARBA" id="ARBA00023163"/>
    </source>
</evidence>
<proteinExistence type="predicted"/>
<protein>
    <submittedName>
        <fullName evidence="5">Transcriptional regulator</fullName>
    </submittedName>
</protein>
<organism evidence="5 6">
    <name type="scientific">Duncaniella dubosii</name>
    <dbReference type="NCBI Taxonomy" id="2518971"/>
    <lineage>
        <taxon>Bacteria</taxon>
        <taxon>Pseudomonadati</taxon>
        <taxon>Bacteroidota</taxon>
        <taxon>Bacteroidia</taxon>
        <taxon>Bacteroidales</taxon>
        <taxon>Muribaculaceae</taxon>
        <taxon>Duncaniella</taxon>
    </lineage>
</organism>
<feature type="domain" description="HTH hxlR-type" evidence="4">
    <location>
        <begin position="15"/>
        <end position="114"/>
    </location>
</feature>
<evidence type="ECO:0000313" key="6">
    <source>
        <dbReference type="Proteomes" id="UP000297149"/>
    </source>
</evidence>
<evidence type="ECO:0000256" key="1">
    <source>
        <dbReference type="ARBA" id="ARBA00023015"/>
    </source>
</evidence>
<name>A0A4P7W0B1_9BACT</name>
<dbReference type="PANTHER" id="PTHR33204:SF39">
    <property type="entry name" value="TRANSCRIPTIONAL REGULATORY PROTEIN"/>
    <property type="match status" value="1"/>
</dbReference>